<keyword evidence="8 14" id="KW-0915">Sodium</keyword>
<comment type="subcellular location">
    <subcellularLocation>
        <location evidence="1 14">Cell membrane</location>
        <topology evidence="1 14">Multi-pass membrane protein</topology>
    </subcellularLocation>
</comment>
<proteinExistence type="inferred from homology"/>
<evidence type="ECO:0000313" key="16">
    <source>
        <dbReference type="Proteomes" id="UP000092650"/>
    </source>
</evidence>
<dbReference type="GO" id="GO:0015193">
    <property type="term" value="F:L-proline transmembrane transporter activity"/>
    <property type="evidence" value="ECO:0007669"/>
    <property type="project" value="TreeGrafter"/>
</dbReference>
<gene>
    <name evidence="15" type="ORF">BBI15_14070</name>
</gene>
<evidence type="ECO:0000256" key="8">
    <source>
        <dbReference type="ARBA" id="ARBA00023053"/>
    </source>
</evidence>
<accession>A0A1C7ECV5</accession>
<dbReference type="Gene3D" id="1.20.1730.10">
    <property type="entry name" value="Sodium/glucose cotransporter"/>
    <property type="match status" value="1"/>
</dbReference>
<keyword evidence="5 14" id="KW-0812">Transmembrane</keyword>
<dbReference type="GO" id="GO:0031402">
    <property type="term" value="F:sodium ion binding"/>
    <property type="evidence" value="ECO:0007669"/>
    <property type="project" value="UniProtKB-UniRule"/>
</dbReference>
<dbReference type="InterPro" id="IPR001734">
    <property type="entry name" value="Na/solute_symporter"/>
</dbReference>
<dbReference type="OrthoDB" id="9810181at2"/>
<evidence type="ECO:0000256" key="13">
    <source>
        <dbReference type="RuleBase" id="RU362091"/>
    </source>
</evidence>
<keyword evidence="6 14" id="KW-0769">Symport</keyword>
<evidence type="ECO:0000256" key="3">
    <source>
        <dbReference type="ARBA" id="ARBA00022448"/>
    </source>
</evidence>
<feature type="transmembrane region" description="Helical" evidence="14">
    <location>
        <begin position="192"/>
        <end position="213"/>
    </location>
</feature>
<feature type="transmembrane region" description="Helical" evidence="14">
    <location>
        <begin position="317"/>
        <end position="346"/>
    </location>
</feature>
<dbReference type="PANTHER" id="PTHR48086">
    <property type="entry name" value="SODIUM/PROLINE SYMPORTER-RELATED"/>
    <property type="match status" value="1"/>
</dbReference>
<evidence type="ECO:0000256" key="11">
    <source>
        <dbReference type="ARBA" id="ARBA00023201"/>
    </source>
</evidence>
<feature type="transmembrane region" description="Helical" evidence="14">
    <location>
        <begin position="124"/>
        <end position="142"/>
    </location>
</feature>
<dbReference type="Pfam" id="PF00474">
    <property type="entry name" value="SSF"/>
    <property type="match status" value="1"/>
</dbReference>
<dbReference type="PROSITE" id="PS00456">
    <property type="entry name" value="NA_SOLUT_SYMP_1"/>
    <property type="match status" value="1"/>
</dbReference>
<feature type="transmembrane region" description="Helical" evidence="14">
    <location>
        <begin position="233"/>
        <end position="256"/>
    </location>
</feature>
<dbReference type="PROSITE" id="PS00457">
    <property type="entry name" value="NA_SOLUT_SYMP_2"/>
    <property type="match status" value="1"/>
</dbReference>
<evidence type="ECO:0000256" key="2">
    <source>
        <dbReference type="ARBA" id="ARBA00006434"/>
    </source>
</evidence>
<feature type="transmembrane region" description="Helical" evidence="14">
    <location>
        <begin position="367"/>
        <end position="388"/>
    </location>
</feature>
<feature type="transmembrane region" description="Helical" evidence="14">
    <location>
        <begin position="394"/>
        <end position="419"/>
    </location>
</feature>
<organism evidence="15 16">
    <name type="scientific">Planococcus plakortidis</name>
    <dbReference type="NCBI Taxonomy" id="1038856"/>
    <lineage>
        <taxon>Bacteria</taxon>
        <taxon>Bacillati</taxon>
        <taxon>Bacillota</taxon>
        <taxon>Bacilli</taxon>
        <taxon>Bacillales</taxon>
        <taxon>Caryophanaceae</taxon>
        <taxon>Planococcus</taxon>
    </lineage>
</organism>
<dbReference type="GO" id="GO:0005298">
    <property type="term" value="F:proline:sodium symporter activity"/>
    <property type="evidence" value="ECO:0007669"/>
    <property type="project" value="UniProtKB-UniRule"/>
</dbReference>
<dbReference type="NCBIfam" id="TIGR02121">
    <property type="entry name" value="Na_Pro_sym"/>
    <property type="match status" value="1"/>
</dbReference>
<dbReference type="Proteomes" id="UP000092650">
    <property type="component" value="Chromosome"/>
</dbReference>
<feature type="transmembrane region" description="Helical" evidence="14">
    <location>
        <begin position="426"/>
        <end position="446"/>
    </location>
</feature>
<feature type="transmembrane region" description="Helical" evidence="14">
    <location>
        <begin position="466"/>
        <end position="485"/>
    </location>
</feature>
<dbReference type="STRING" id="1038856.BBI15_14070"/>
<comment type="catalytic activity">
    <reaction evidence="12">
        <text>L-proline(in) + Na(+)(in) = L-proline(out) + Na(+)(out)</text>
        <dbReference type="Rhea" id="RHEA:28967"/>
        <dbReference type="ChEBI" id="CHEBI:29101"/>
        <dbReference type="ChEBI" id="CHEBI:60039"/>
    </reaction>
</comment>
<evidence type="ECO:0000256" key="9">
    <source>
        <dbReference type="ARBA" id="ARBA00023065"/>
    </source>
</evidence>
<evidence type="ECO:0000256" key="5">
    <source>
        <dbReference type="ARBA" id="ARBA00022692"/>
    </source>
</evidence>
<reference evidence="15" key="1">
    <citation type="submission" date="2016-10" db="EMBL/GenBank/DDBJ databases">
        <authorList>
            <person name="See-Too W.S."/>
        </authorList>
    </citation>
    <scope>NUCLEOTIDE SEQUENCE [LARGE SCALE GENOMIC DNA]</scope>
    <source>
        <strain evidence="15">DSM 23997</strain>
    </source>
</reference>
<keyword evidence="3 14" id="KW-0813">Transport</keyword>
<dbReference type="GO" id="GO:0005886">
    <property type="term" value="C:plasma membrane"/>
    <property type="evidence" value="ECO:0007669"/>
    <property type="project" value="UniProtKB-SubCell"/>
</dbReference>
<dbReference type="InterPro" id="IPR011851">
    <property type="entry name" value="Na/Pro_symporter"/>
</dbReference>
<dbReference type="EMBL" id="CP016539">
    <property type="protein sequence ID" value="ANU21232.1"/>
    <property type="molecule type" value="Genomic_DNA"/>
</dbReference>
<keyword evidence="10 14" id="KW-0472">Membrane</keyword>
<keyword evidence="16" id="KW-1185">Reference proteome</keyword>
<dbReference type="NCBIfam" id="TIGR00813">
    <property type="entry name" value="sss"/>
    <property type="match status" value="1"/>
</dbReference>
<dbReference type="RefSeq" id="WP_068871927.1">
    <property type="nucleotide sequence ID" value="NZ_CP016539.2"/>
</dbReference>
<keyword evidence="4 14" id="KW-1003">Cell membrane</keyword>
<keyword evidence="9 14" id="KW-0406">Ion transport</keyword>
<dbReference type="AlphaFoldDB" id="A0A1C7ECV5"/>
<evidence type="ECO:0000256" key="1">
    <source>
        <dbReference type="ARBA" id="ARBA00004651"/>
    </source>
</evidence>
<evidence type="ECO:0000256" key="6">
    <source>
        <dbReference type="ARBA" id="ARBA00022847"/>
    </source>
</evidence>
<dbReference type="PANTHER" id="PTHR48086:SF3">
    <property type="entry name" value="SODIUM_PROLINE SYMPORTER"/>
    <property type="match status" value="1"/>
</dbReference>
<comment type="similarity">
    <text evidence="2 13">Belongs to the sodium:solute symporter (SSF) (TC 2.A.21) family.</text>
</comment>
<dbReference type="CDD" id="cd11475">
    <property type="entry name" value="SLC5sbd_PutP"/>
    <property type="match status" value="1"/>
</dbReference>
<keyword evidence="14" id="KW-0029">Amino-acid transport</keyword>
<feature type="transmembrane region" description="Helical" evidence="14">
    <location>
        <begin position="46"/>
        <end position="70"/>
    </location>
</feature>
<comment type="function">
    <text evidence="14">Catalyzes the sodium-dependent uptake of extracellular L-proline.</text>
</comment>
<feature type="transmembrane region" description="Helical" evidence="14">
    <location>
        <begin position="162"/>
        <end position="185"/>
    </location>
</feature>
<evidence type="ECO:0000256" key="7">
    <source>
        <dbReference type="ARBA" id="ARBA00022989"/>
    </source>
</evidence>
<dbReference type="FunFam" id="1.20.1730.10:FF:000002">
    <property type="entry name" value="Sodium/proline symporter"/>
    <property type="match status" value="1"/>
</dbReference>
<protein>
    <recommendedName>
        <fullName evidence="14">Sodium/proline symporter</fullName>
    </recommendedName>
    <alternativeName>
        <fullName evidence="14">Proline permease</fullName>
    </alternativeName>
</protein>
<evidence type="ECO:0000256" key="14">
    <source>
        <dbReference type="RuleBase" id="RU366012"/>
    </source>
</evidence>
<feature type="transmembrane region" description="Helical" evidence="14">
    <location>
        <begin position="76"/>
        <end position="93"/>
    </location>
</feature>
<name>A0A1C7ECV5_9BACL</name>
<evidence type="ECO:0000313" key="15">
    <source>
        <dbReference type="EMBL" id="ANU21232.1"/>
    </source>
</evidence>
<feature type="transmembrane region" description="Helical" evidence="14">
    <location>
        <begin position="6"/>
        <end position="26"/>
    </location>
</feature>
<keyword evidence="7 14" id="KW-1133">Transmembrane helix</keyword>
<evidence type="ECO:0000256" key="4">
    <source>
        <dbReference type="ARBA" id="ARBA00022475"/>
    </source>
</evidence>
<dbReference type="PROSITE" id="PS50283">
    <property type="entry name" value="NA_SOLUT_SYMP_3"/>
    <property type="match status" value="1"/>
</dbReference>
<dbReference type="InterPro" id="IPR038377">
    <property type="entry name" value="Na/Glc_symporter_sf"/>
</dbReference>
<evidence type="ECO:0000256" key="10">
    <source>
        <dbReference type="ARBA" id="ARBA00023136"/>
    </source>
</evidence>
<sequence>MTDTTYQIIALLVYLAAMLFIGWYAYKKTADLSDYMLGGRGLGPSVAALSAGASDMSGWLLLGLPGAIYVGGLVEVWIAIGLTIGAFLNWFFVAPRLRIYSFVTSDSITIPSFLENRLKDRSRLLRIVSGIIILIFFTFYVSSGMVASGLFFQSSFGMDYHLGLIVGSVVVVAYTLFGGFLAVSYTDFVQGIMMFLSLIAVPVVGIFVTGGFGETAASIREVDPNMLSLVSGASTIGVISAVAWGLGYFGQPHIIVRFMAIKTLKEVRTARRIGMGWMILSLFGATGTALIGIAYFQQNPNATLVDPEAVFLDMSQVLFHPLVAGFVLAAVLAAIMSTISSQLLVSSSALIEDLYKIAFKKESSDKGYVTLGRIAVAVIAVIAAALAWEQNNTILGLVAYAWAGFGAAFGPIILLALFWRKLTSKGALAGMIVGAITVIIWDLVGTVPEDAGATDLTNFIGSVYEIIPGFFLSWLVAWAVSLMTYKHDAEIEAEFDETERLIQEDKK</sequence>
<feature type="transmembrane region" description="Helical" evidence="14">
    <location>
        <begin position="277"/>
        <end position="297"/>
    </location>
</feature>
<dbReference type="InterPro" id="IPR050277">
    <property type="entry name" value="Sodium:Solute_Symporter"/>
</dbReference>
<dbReference type="InterPro" id="IPR018212">
    <property type="entry name" value="Na/solute_symporter_CS"/>
</dbReference>
<evidence type="ECO:0000256" key="12">
    <source>
        <dbReference type="ARBA" id="ARBA00033708"/>
    </source>
</evidence>
<keyword evidence="11 14" id="KW-0739">Sodium transport</keyword>
<dbReference type="GO" id="GO:0015824">
    <property type="term" value="P:proline transport"/>
    <property type="evidence" value="ECO:0007669"/>
    <property type="project" value="UniProtKB-UniRule"/>
</dbReference>
<dbReference type="KEGG" id="ppla:BBI15_14070"/>